<dbReference type="Proteomes" id="UP001066276">
    <property type="component" value="Chromosome 12"/>
</dbReference>
<proteinExistence type="predicted"/>
<protein>
    <submittedName>
        <fullName evidence="1">Uncharacterized protein</fullName>
    </submittedName>
</protein>
<evidence type="ECO:0000313" key="1">
    <source>
        <dbReference type="EMBL" id="KAJ1080050.1"/>
    </source>
</evidence>
<dbReference type="AlphaFoldDB" id="A0AAV7KPI2"/>
<keyword evidence="2" id="KW-1185">Reference proteome</keyword>
<accession>A0AAV7KPI2</accession>
<evidence type="ECO:0000313" key="2">
    <source>
        <dbReference type="Proteomes" id="UP001066276"/>
    </source>
</evidence>
<organism evidence="1 2">
    <name type="scientific">Pleurodeles waltl</name>
    <name type="common">Iberian ribbed newt</name>
    <dbReference type="NCBI Taxonomy" id="8319"/>
    <lineage>
        <taxon>Eukaryota</taxon>
        <taxon>Metazoa</taxon>
        <taxon>Chordata</taxon>
        <taxon>Craniata</taxon>
        <taxon>Vertebrata</taxon>
        <taxon>Euteleostomi</taxon>
        <taxon>Amphibia</taxon>
        <taxon>Batrachia</taxon>
        <taxon>Caudata</taxon>
        <taxon>Salamandroidea</taxon>
        <taxon>Salamandridae</taxon>
        <taxon>Pleurodelinae</taxon>
        <taxon>Pleurodeles</taxon>
    </lineage>
</organism>
<dbReference type="EMBL" id="JANPWB010000016">
    <property type="protein sequence ID" value="KAJ1080050.1"/>
    <property type="molecule type" value="Genomic_DNA"/>
</dbReference>
<sequence length="150" mass="15828">MLVVGTVKVRQVIPEAHVLAPRSEVTVCSAGTAVQDVGGASQRFVVRSLLELIISVSTVSLCKGWDLHCVCDPLKGGISVLGPAVALTSDGHLHVVAELQYNKLAPRGGLCVASFKPFTFFGSQSLDTSPGHGVLTWFFSGSCLQTLHLK</sequence>
<name>A0AAV7KPI2_PLEWA</name>
<gene>
    <name evidence="1" type="ORF">NDU88_000272</name>
</gene>
<reference evidence="1" key="1">
    <citation type="journal article" date="2022" name="bioRxiv">
        <title>Sequencing and chromosome-scale assembly of the giantPleurodeles waltlgenome.</title>
        <authorList>
            <person name="Brown T."/>
            <person name="Elewa A."/>
            <person name="Iarovenko S."/>
            <person name="Subramanian E."/>
            <person name="Araus A.J."/>
            <person name="Petzold A."/>
            <person name="Susuki M."/>
            <person name="Suzuki K.-i.T."/>
            <person name="Hayashi T."/>
            <person name="Toyoda A."/>
            <person name="Oliveira C."/>
            <person name="Osipova E."/>
            <person name="Leigh N.D."/>
            <person name="Simon A."/>
            <person name="Yun M.H."/>
        </authorList>
    </citation>
    <scope>NUCLEOTIDE SEQUENCE</scope>
    <source>
        <strain evidence="1">20211129_DDA</strain>
        <tissue evidence="1">Liver</tissue>
    </source>
</reference>
<comment type="caution">
    <text evidence="1">The sequence shown here is derived from an EMBL/GenBank/DDBJ whole genome shotgun (WGS) entry which is preliminary data.</text>
</comment>